<accession>A0A3S0SJ95</accession>
<name>A0A3S0SJ95_9HYPH</name>
<dbReference type="EMBL" id="RJTJ01000005">
    <property type="protein sequence ID" value="RUM07950.1"/>
    <property type="molecule type" value="Genomic_DNA"/>
</dbReference>
<evidence type="ECO:0000313" key="2">
    <source>
        <dbReference type="EMBL" id="RUM07950.1"/>
    </source>
</evidence>
<sequence length="84" mass="9713">MYRKIGPHGLGSRRKVRGSRRDVRSSNPYRIDARWHDCRGTSRSDAAPCVKNSRRQGYSDLSGRTGARFLRHIEKKCCHVHANY</sequence>
<proteinExistence type="predicted"/>
<evidence type="ECO:0000313" key="3">
    <source>
        <dbReference type="Proteomes" id="UP000278081"/>
    </source>
</evidence>
<evidence type="ECO:0000256" key="1">
    <source>
        <dbReference type="SAM" id="MobiDB-lite"/>
    </source>
</evidence>
<feature type="compositionally biased region" description="Basic residues" evidence="1">
    <location>
        <begin position="1"/>
        <end position="18"/>
    </location>
</feature>
<dbReference type="Proteomes" id="UP000278081">
    <property type="component" value="Unassembled WGS sequence"/>
</dbReference>
<reference evidence="2 3" key="1">
    <citation type="submission" date="2018-11" db="EMBL/GenBank/DDBJ databases">
        <title>Rhizobium chutanense sp. nov., isolated from root nodules of Phaseolus vulgaris in China.</title>
        <authorList>
            <person name="Huo Y."/>
        </authorList>
    </citation>
    <scope>NUCLEOTIDE SEQUENCE [LARGE SCALE GENOMIC DNA]</scope>
    <source>
        <strain evidence="2 3">C16</strain>
    </source>
</reference>
<dbReference type="AlphaFoldDB" id="A0A3S0SJ95"/>
<feature type="region of interest" description="Disordered" evidence="1">
    <location>
        <begin position="1"/>
        <end position="26"/>
    </location>
</feature>
<protein>
    <submittedName>
        <fullName evidence="2">Uncharacterized protein</fullName>
    </submittedName>
</protein>
<organism evidence="2 3">
    <name type="scientific">Rhizobium chutanense</name>
    <dbReference type="NCBI Taxonomy" id="2035448"/>
    <lineage>
        <taxon>Bacteria</taxon>
        <taxon>Pseudomonadati</taxon>
        <taxon>Pseudomonadota</taxon>
        <taxon>Alphaproteobacteria</taxon>
        <taxon>Hyphomicrobiales</taxon>
        <taxon>Rhizobiaceae</taxon>
        <taxon>Rhizobium/Agrobacterium group</taxon>
        <taxon>Rhizobium</taxon>
    </lineage>
</organism>
<comment type="caution">
    <text evidence="2">The sequence shown here is derived from an EMBL/GenBank/DDBJ whole genome shotgun (WGS) entry which is preliminary data.</text>
</comment>
<gene>
    <name evidence="2" type="ORF">EFR84_07495</name>
</gene>